<keyword evidence="3" id="KW-1133">Transmembrane helix</keyword>
<feature type="active site" description="Proton acceptor" evidence="2">
    <location>
        <position position="350"/>
    </location>
</feature>
<feature type="transmembrane region" description="Helical" evidence="3">
    <location>
        <begin position="152"/>
        <end position="170"/>
    </location>
</feature>
<feature type="active site" description="Nucleophile" evidence="2">
    <location>
        <position position="86"/>
    </location>
</feature>
<dbReference type="GO" id="GO:0016787">
    <property type="term" value="F:hydrolase activity"/>
    <property type="evidence" value="ECO:0007669"/>
    <property type="project" value="UniProtKB-UniRule"/>
</dbReference>
<dbReference type="PANTHER" id="PTHR46394">
    <property type="entry name" value="ANNEXIN"/>
    <property type="match status" value="1"/>
</dbReference>
<feature type="short sequence motif" description="GXGXXG" evidence="2">
    <location>
        <begin position="57"/>
        <end position="62"/>
    </location>
</feature>
<dbReference type="GO" id="GO:0016042">
    <property type="term" value="P:lipid catabolic process"/>
    <property type="evidence" value="ECO:0007669"/>
    <property type="project" value="UniProtKB-UniRule"/>
</dbReference>
<evidence type="ECO:0000256" key="1">
    <source>
        <dbReference type="ARBA" id="ARBA00023098"/>
    </source>
</evidence>
<dbReference type="RefSeq" id="WP_110997198.1">
    <property type="nucleotide sequence ID" value="NZ_QKTW01000003.1"/>
</dbReference>
<dbReference type="OrthoDB" id="9770965at2"/>
<dbReference type="PROSITE" id="PS51635">
    <property type="entry name" value="PNPLA"/>
    <property type="match status" value="1"/>
</dbReference>
<keyword evidence="3" id="KW-0812">Transmembrane</keyword>
<keyword evidence="2" id="KW-0378">Hydrolase</keyword>
<keyword evidence="1 2" id="KW-0443">Lipid metabolism</keyword>
<dbReference type="EMBL" id="QKTW01000003">
    <property type="protein sequence ID" value="PZF74361.1"/>
    <property type="molecule type" value="Genomic_DNA"/>
</dbReference>
<dbReference type="Pfam" id="PF01734">
    <property type="entry name" value="Patatin"/>
    <property type="match status" value="1"/>
</dbReference>
<dbReference type="Gene3D" id="3.40.1090.10">
    <property type="entry name" value="Cytosolic phospholipase A2 catalytic domain"/>
    <property type="match status" value="1"/>
</dbReference>
<dbReference type="InterPro" id="IPR016035">
    <property type="entry name" value="Acyl_Trfase/lysoPLipase"/>
</dbReference>
<name>A0A2W2AGH1_9BACT</name>
<feature type="domain" description="PNPLA" evidence="4">
    <location>
        <begin position="53"/>
        <end position="363"/>
    </location>
</feature>
<protein>
    <submittedName>
        <fullName evidence="5">Patatin</fullName>
    </submittedName>
</protein>
<feature type="short sequence motif" description="DGA/G" evidence="2">
    <location>
        <begin position="350"/>
        <end position="352"/>
    </location>
</feature>
<feature type="short sequence motif" description="GXSXG" evidence="2">
    <location>
        <begin position="84"/>
        <end position="88"/>
    </location>
</feature>
<proteinExistence type="predicted"/>
<evidence type="ECO:0000256" key="3">
    <source>
        <dbReference type="SAM" id="Phobius"/>
    </source>
</evidence>
<dbReference type="AlphaFoldDB" id="A0A2W2AGH1"/>
<comment type="caution">
    <text evidence="5">The sequence shown here is derived from an EMBL/GenBank/DDBJ whole genome shotgun (WGS) entry which is preliminary data.</text>
</comment>
<organism evidence="5 6">
    <name type="scientific">Taibaiella soli</name>
    <dbReference type="NCBI Taxonomy" id="1649169"/>
    <lineage>
        <taxon>Bacteria</taxon>
        <taxon>Pseudomonadati</taxon>
        <taxon>Bacteroidota</taxon>
        <taxon>Chitinophagia</taxon>
        <taxon>Chitinophagales</taxon>
        <taxon>Chitinophagaceae</taxon>
        <taxon>Taibaiella</taxon>
    </lineage>
</organism>
<evidence type="ECO:0000256" key="2">
    <source>
        <dbReference type="PROSITE-ProRule" id="PRU01161"/>
    </source>
</evidence>
<gene>
    <name evidence="5" type="ORF">DN068_01920</name>
</gene>
<feature type="transmembrane region" description="Helical" evidence="3">
    <location>
        <begin position="176"/>
        <end position="201"/>
    </location>
</feature>
<accession>A0A2W2AGH1</accession>
<dbReference type="InterPro" id="IPR002641">
    <property type="entry name" value="PNPLA_dom"/>
</dbReference>
<reference evidence="5 6" key="1">
    <citation type="submission" date="2018-06" db="EMBL/GenBank/DDBJ databases">
        <title>Mucibacter soli gen. nov., sp. nov., a new member of the family Chitinophagaceae producing mucin.</title>
        <authorList>
            <person name="Kim M.-K."/>
            <person name="Park S."/>
            <person name="Kim T.-S."/>
            <person name="Joung Y."/>
            <person name="Han J.-H."/>
            <person name="Kim S.B."/>
        </authorList>
    </citation>
    <scope>NUCLEOTIDE SEQUENCE [LARGE SCALE GENOMIC DNA]</scope>
    <source>
        <strain evidence="5 6">R1-15</strain>
    </source>
</reference>
<evidence type="ECO:0000313" key="5">
    <source>
        <dbReference type="EMBL" id="PZF74361.1"/>
    </source>
</evidence>
<dbReference type="SUPFAM" id="SSF52151">
    <property type="entry name" value="FabD/lysophospholipase-like"/>
    <property type="match status" value="1"/>
</dbReference>
<keyword evidence="6" id="KW-1185">Reference proteome</keyword>
<evidence type="ECO:0000259" key="4">
    <source>
        <dbReference type="PROSITE" id="PS51635"/>
    </source>
</evidence>
<dbReference type="InterPro" id="IPR052580">
    <property type="entry name" value="Lipid_Hydrolase"/>
</dbReference>
<keyword evidence="3" id="KW-0472">Membrane</keyword>
<evidence type="ECO:0000313" key="6">
    <source>
        <dbReference type="Proteomes" id="UP000248745"/>
    </source>
</evidence>
<sequence length="484" mass="54666">MSKNAKENLNKRSLTVSDFLNNPRVTACLAKIKKSDLTVSDVVDNDGHQYVNLVQKGGGVLGVALVGYVYILEQAGIRFLKLAGTSAGAINTSLMAIQEDKSKAKSDYLIQALADLDMFRLVDGHPFAKLVIRNLVKEPDFIKRVRKLLKQFAVAMAILLLLAFFLLGLQHKFPQLSFITTPVFILIGVFSLLAILAGIYAQSILQRLKNAGFGINPGDFFYDWVKKHMTDNNIITVEDLVNRAQTTPPLKMANGRTENTDDLKGDVVFIASELVTQNKFELPGMAGLFRTNDAMHELQPAGFVRASMSIPIFFESYYIKDIPIENDAIAQLWKEKFNVQSPPHIVRFVDGGILSNFPINLFYNKDVNLPRLPTFGIDLDDSKPQDKNNQPDDWSFTGYVGRMFNTVRFYYDKDFSLKNKMMNLGVGKVPVSEYNWLNFFLNNEQKIDLFAKGAEAATQFLESFDWEEYKGKRQDYFQSVKPNP</sequence>
<dbReference type="PANTHER" id="PTHR46394:SF1">
    <property type="entry name" value="PNPLA DOMAIN-CONTAINING PROTEIN"/>
    <property type="match status" value="1"/>
</dbReference>
<keyword evidence="2" id="KW-0442">Lipid degradation</keyword>
<dbReference type="Proteomes" id="UP000248745">
    <property type="component" value="Unassembled WGS sequence"/>
</dbReference>